<evidence type="ECO:0000256" key="5">
    <source>
        <dbReference type="ARBA" id="ARBA00022598"/>
    </source>
</evidence>
<comment type="caution">
    <text evidence="12">The sequence shown here is derived from an EMBL/GenBank/DDBJ whole genome shotgun (WGS) entry which is preliminary data.</text>
</comment>
<organism evidence="12 13">
    <name type="scientific">Virgibacillus dokdonensis</name>
    <dbReference type="NCBI Taxonomy" id="302167"/>
    <lineage>
        <taxon>Bacteria</taxon>
        <taxon>Bacillati</taxon>
        <taxon>Bacillota</taxon>
        <taxon>Bacilli</taxon>
        <taxon>Bacillales</taxon>
        <taxon>Bacillaceae</taxon>
        <taxon>Virgibacillus</taxon>
    </lineage>
</organism>
<evidence type="ECO:0000256" key="11">
    <source>
        <dbReference type="HAMAP-Rule" id="MF_00668"/>
    </source>
</evidence>
<evidence type="ECO:0000256" key="3">
    <source>
        <dbReference type="ARBA" id="ARBA00011738"/>
    </source>
</evidence>
<dbReference type="EC" id="6.2.1.14" evidence="4 11"/>
<evidence type="ECO:0000256" key="9">
    <source>
        <dbReference type="ARBA" id="ARBA00022842"/>
    </source>
</evidence>
<comment type="pathway">
    <text evidence="2 11">Metabolic intermediate metabolism; pimeloyl-CoA biosynthesis; pimeloyl-CoA from pimelate: step 1/1.</text>
</comment>
<comment type="cofactor">
    <cofactor evidence="1 11">
        <name>Mg(2+)</name>
        <dbReference type="ChEBI" id="CHEBI:18420"/>
    </cofactor>
</comment>
<dbReference type="AlphaFoldDB" id="A0A3E0WNI6"/>
<keyword evidence="9 11" id="KW-0460">Magnesium</keyword>
<keyword evidence="5 11" id="KW-0436">Ligase</keyword>
<dbReference type="NCBIfam" id="NF002360">
    <property type="entry name" value="PRK01322.1"/>
    <property type="match status" value="1"/>
</dbReference>
<dbReference type="GO" id="GO:0000287">
    <property type="term" value="F:magnesium ion binding"/>
    <property type="evidence" value="ECO:0007669"/>
    <property type="project" value="UniProtKB-UniRule"/>
</dbReference>
<reference evidence="12 13" key="1">
    <citation type="submission" date="2017-05" db="EMBL/GenBank/DDBJ databases">
        <title>Virgibacillus sp. AK90 isolated from a saltern of Kakinada, India.</title>
        <authorList>
            <person name="Gupta V."/>
            <person name="Sidhu C."/>
            <person name="Korpole S."/>
            <person name="Pinnaka A.K."/>
        </authorList>
    </citation>
    <scope>NUCLEOTIDE SEQUENCE [LARGE SCALE GENOMIC DNA]</scope>
    <source>
        <strain evidence="12 13">AK90</strain>
    </source>
</reference>
<comment type="function">
    <text evidence="11">Catalyzes the transformation of pimelate into pimeloyl-CoA with concomitant hydrolysis of ATP to AMP.</text>
</comment>
<proteinExistence type="inferred from homology"/>
<evidence type="ECO:0000256" key="6">
    <source>
        <dbReference type="ARBA" id="ARBA00022741"/>
    </source>
</evidence>
<dbReference type="Pfam" id="PF03744">
    <property type="entry name" value="BioW"/>
    <property type="match status" value="1"/>
</dbReference>
<dbReference type="InterPro" id="IPR005499">
    <property type="entry name" value="BioW"/>
</dbReference>
<keyword evidence="8 11" id="KW-0067">ATP-binding</keyword>
<evidence type="ECO:0000256" key="10">
    <source>
        <dbReference type="ARBA" id="ARBA00049553"/>
    </source>
</evidence>
<comment type="similarity">
    <text evidence="11">Belongs to the BioW family.</text>
</comment>
<gene>
    <name evidence="11" type="primary">bioW</name>
    <name evidence="12" type="ORF">CAI16_14340</name>
</gene>
<evidence type="ECO:0000313" key="13">
    <source>
        <dbReference type="Proteomes" id="UP000256488"/>
    </source>
</evidence>
<evidence type="ECO:0000256" key="2">
    <source>
        <dbReference type="ARBA" id="ARBA00005075"/>
    </source>
</evidence>
<dbReference type="NCBIfam" id="TIGR01204">
    <property type="entry name" value="bioW"/>
    <property type="match status" value="1"/>
</dbReference>
<evidence type="ECO:0000256" key="4">
    <source>
        <dbReference type="ARBA" id="ARBA00012984"/>
    </source>
</evidence>
<comment type="catalytic activity">
    <reaction evidence="10 11">
        <text>heptanedioate + ATP + CoA = 6-carboxyhexanoyl-CoA + AMP + diphosphate</text>
        <dbReference type="Rhea" id="RHEA:14781"/>
        <dbReference type="ChEBI" id="CHEBI:30616"/>
        <dbReference type="ChEBI" id="CHEBI:33019"/>
        <dbReference type="ChEBI" id="CHEBI:36165"/>
        <dbReference type="ChEBI" id="CHEBI:57287"/>
        <dbReference type="ChEBI" id="CHEBI:57360"/>
        <dbReference type="ChEBI" id="CHEBI:456215"/>
        <dbReference type="EC" id="6.2.1.14"/>
    </reaction>
</comment>
<keyword evidence="7 11" id="KW-0093">Biotin biosynthesis</keyword>
<protein>
    <recommendedName>
        <fullName evidence="4 11">6-carboxyhexanoate--CoA ligase</fullName>
        <ecNumber evidence="4 11">6.2.1.14</ecNumber>
    </recommendedName>
    <alternativeName>
        <fullName evidence="11">Pimeloyl-CoA synthase</fullName>
    </alternativeName>
</protein>
<dbReference type="GO" id="GO:0009102">
    <property type="term" value="P:biotin biosynthetic process"/>
    <property type="evidence" value="ECO:0007669"/>
    <property type="project" value="UniProtKB-UniRule"/>
</dbReference>
<dbReference type="RefSeq" id="WP_116278934.1">
    <property type="nucleotide sequence ID" value="NZ_NFZX01000035.1"/>
</dbReference>
<comment type="subunit">
    <text evidence="3 11">Homodimer.</text>
</comment>
<dbReference type="EMBL" id="NFZX01000035">
    <property type="protein sequence ID" value="RFA33515.1"/>
    <property type="molecule type" value="Genomic_DNA"/>
</dbReference>
<evidence type="ECO:0000313" key="12">
    <source>
        <dbReference type="EMBL" id="RFA33515.1"/>
    </source>
</evidence>
<dbReference type="UniPathway" id="UPA00999">
    <property type="reaction ID" value="UER00351"/>
</dbReference>
<dbReference type="GO" id="GO:0005524">
    <property type="term" value="F:ATP binding"/>
    <property type="evidence" value="ECO:0007669"/>
    <property type="project" value="UniProtKB-KW"/>
</dbReference>
<evidence type="ECO:0000256" key="1">
    <source>
        <dbReference type="ARBA" id="ARBA00001946"/>
    </source>
</evidence>
<name>A0A3E0WNI6_9BACI</name>
<dbReference type="GO" id="GO:0042410">
    <property type="term" value="F:6-carboxyhexanoate-CoA ligase activity"/>
    <property type="evidence" value="ECO:0007669"/>
    <property type="project" value="UniProtKB-UniRule"/>
</dbReference>
<accession>A0A3E0WNI6</accession>
<evidence type="ECO:0000256" key="7">
    <source>
        <dbReference type="ARBA" id="ARBA00022756"/>
    </source>
</evidence>
<keyword evidence="6 11" id="KW-0547">Nucleotide-binding</keyword>
<dbReference type="Proteomes" id="UP000256488">
    <property type="component" value="Unassembled WGS sequence"/>
</dbReference>
<sequence length="261" mass="29856">MEVDKLYNLRMRAAQGGSHEQGGTHISGGERITRFSNIQQVAMYLLEKGLTHCKGRPDFMQIQLESIPESVTYVQPLERWANVERFVKEGDTFLKEGKTVAFQLLEIIGIPKKVIDRAVEIVSQYSSMRGAVLIDAHSGKRLDDRVEKGVRVSRLDWLGNDFEKWARYHHVSANSRIREALALAAKVNNHPATIAELCWSDDPDYTTGYVASRKMGYQRIENIKTYGDERGCRIFFVDGQKDIRSYINYLENQPVLITWEG</sequence>
<evidence type="ECO:0000256" key="8">
    <source>
        <dbReference type="ARBA" id="ARBA00022840"/>
    </source>
</evidence>
<dbReference type="HAMAP" id="MF_00668">
    <property type="entry name" value="BioW"/>
    <property type="match status" value="1"/>
</dbReference>